<keyword evidence="4" id="KW-0808">Transferase</keyword>
<keyword evidence="3" id="KW-0328">Glycosyltransferase</keyword>
<feature type="transmembrane region" description="Helical" evidence="8">
    <location>
        <begin position="96"/>
        <end position="117"/>
    </location>
</feature>
<dbReference type="EMBL" id="JAFKCU010000002">
    <property type="protein sequence ID" value="MBN7815407.1"/>
    <property type="molecule type" value="Genomic_DNA"/>
</dbReference>
<keyword evidence="2" id="KW-1003">Cell membrane</keyword>
<feature type="transmembrane region" description="Helical" evidence="8">
    <location>
        <begin position="124"/>
        <end position="141"/>
    </location>
</feature>
<feature type="transmembrane region" description="Helical" evidence="8">
    <location>
        <begin position="69"/>
        <end position="90"/>
    </location>
</feature>
<keyword evidence="11" id="KW-1185">Reference proteome</keyword>
<feature type="transmembrane region" description="Helical" evidence="8">
    <location>
        <begin position="190"/>
        <end position="210"/>
    </location>
</feature>
<evidence type="ECO:0000256" key="8">
    <source>
        <dbReference type="SAM" id="Phobius"/>
    </source>
</evidence>
<comment type="subcellular location">
    <subcellularLocation>
        <location evidence="1">Cell membrane</location>
        <topology evidence="1">Multi-pass membrane protein</topology>
    </subcellularLocation>
</comment>
<evidence type="ECO:0000256" key="1">
    <source>
        <dbReference type="ARBA" id="ARBA00004651"/>
    </source>
</evidence>
<sequence length="508" mass="58399">MGKRNWLLLGFVLLKIILQYLLISPYYELQRDEFLHLDQVHHLAWGYISVPPVTSWFSYLIYLLGYTEFWVKFFPALLGALTIVLVWKMIESLGGGIYALCLAATALTFSALARLNLLFQPNSFDILAWTFIFYTLIKHIQTGKNAWLYWMGVGFGFGFLNKYTVAFLGIGLVLGLLASPERKRLQNPHFYGGIGLALLIALPNIIWQIVNDFPVIWHMRMLSKYQLVNVSRVDFLVEQPLFFIGSIFVLIAGIISFFSYPPFKKYRFLFFTLVFTLAILTYLQAKAYYAISIYPIYFAFGSVYLSQVLDKGKLRYLKPITFIIPVALFILMVPLVFPIQRPEKLKEVFARHPDLQLTRWEDGEIHDIPQDFADMIGWKELAKKVDQAYAMTPKDEYTVIICDNYGLAGAINFYTKTKGLQAITMNADYVNWIDLSREIKNVILVREARDGISEREISLFEKSERIGTITDPNSRESGTIIHLLLGAKTDINSILAGEIEEKRAELRE</sequence>
<feature type="transmembrane region" description="Helical" evidence="8">
    <location>
        <begin position="7"/>
        <end position="23"/>
    </location>
</feature>
<dbReference type="Pfam" id="PF13231">
    <property type="entry name" value="PMT_2"/>
    <property type="match status" value="1"/>
</dbReference>
<dbReference type="InterPro" id="IPR050297">
    <property type="entry name" value="LipidA_mod_glycosyltrf_83"/>
</dbReference>
<evidence type="ECO:0000256" key="5">
    <source>
        <dbReference type="ARBA" id="ARBA00022692"/>
    </source>
</evidence>
<evidence type="ECO:0000256" key="2">
    <source>
        <dbReference type="ARBA" id="ARBA00022475"/>
    </source>
</evidence>
<keyword evidence="7 8" id="KW-0472">Membrane</keyword>
<name>A0ABS3CE78_9BACT</name>
<feature type="domain" description="Glycosyltransferase RgtA/B/C/D-like" evidence="9">
    <location>
        <begin position="50"/>
        <end position="207"/>
    </location>
</feature>
<gene>
    <name evidence="10" type="ORF">J0A69_08215</name>
</gene>
<evidence type="ECO:0000256" key="7">
    <source>
        <dbReference type="ARBA" id="ARBA00023136"/>
    </source>
</evidence>
<evidence type="ECO:0000313" key="10">
    <source>
        <dbReference type="EMBL" id="MBN7815407.1"/>
    </source>
</evidence>
<evidence type="ECO:0000256" key="6">
    <source>
        <dbReference type="ARBA" id="ARBA00022989"/>
    </source>
</evidence>
<reference evidence="10 11" key="1">
    <citation type="submission" date="2021-03" db="EMBL/GenBank/DDBJ databases">
        <title>novel species isolated from a fishpond in China.</title>
        <authorList>
            <person name="Lu H."/>
            <person name="Cai Z."/>
        </authorList>
    </citation>
    <scope>NUCLEOTIDE SEQUENCE [LARGE SCALE GENOMIC DNA]</scope>
    <source>
        <strain evidence="10 11">YJ13C</strain>
    </source>
</reference>
<dbReference type="Proteomes" id="UP000664480">
    <property type="component" value="Unassembled WGS sequence"/>
</dbReference>
<proteinExistence type="predicted"/>
<feature type="transmembrane region" description="Helical" evidence="8">
    <location>
        <begin position="291"/>
        <end position="309"/>
    </location>
</feature>
<feature type="transmembrane region" description="Helical" evidence="8">
    <location>
        <begin position="147"/>
        <end position="178"/>
    </location>
</feature>
<feature type="transmembrane region" description="Helical" evidence="8">
    <location>
        <begin position="43"/>
        <end position="62"/>
    </location>
</feature>
<keyword evidence="6 8" id="KW-1133">Transmembrane helix</keyword>
<comment type="caution">
    <text evidence="10">The sequence shown here is derived from an EMBL/GenBank/DDBJ whole genome shotgun (WGS) entry which is preliminary data.</text>
</comment>
<dbReference type="RefSeq" id="WP_206586081.1">
    <property type="nucleotide sequence ID" value="NZ_JAFKCU010000002.1"/>
</dbReference>
<accession>A0ABS3CE78</accession>
<organism evidence="10 11">
    <name type="scientific">Algoriphagus pacificus</name>
    <dbReference type="NCBI Taxonomy" id="2811234"/>
    <lineage>
        <taxon>Bacteria</taxon>
        <taxon>Pseudomonadati</taxon>
        <taxon>Bacteroidota</taxon>
        <taxon>Cytophagia</taxon>
        <taxon>Cytophagales</taxon>
        <taxon>Cyclobacteriaceae</taxon>
        <taxon>Algoriphagus</taxon>
    </lineage>
</organism>
<dbReference type="PANTHER" id="PTHR33908:SF11">
    <property type="entry name" value="MEMBRANE PROTEIN"/>
    <property type="match status" value="1"/>
</dbReference>
<evidence type="ECO:0000313" key="11">
    <source>
        <dbReference type="Proteomes" id="UP000664480"/>
    </source>
</evidence>
<protein>
    <submittedName>
        <fullName evidence="10">Glycosyltransferase family 39 protein</fullName>
    </submittedName>
</protein>
<feature type="transmembrane region" description="Helical" evidence="8">
    <location>
        <begin position="316"/>
        <end position="337"/>
    </location>
</feature>
<keyword evidence="5 8" id="KW-0812">Transmembrane</keyword>
<feature type="transmembrane region" description="Helical" evidence="8">
    <location>
        <begin position="268"/>
        <end position="285"/>
    </location>
</feature>
<evidence type="ECO:0000256" key="3">
    <source>
        <dbReference type="ARBA" id="ARBA00022676"/>
    </source>
</evidence>
<dbReference type="InterPro" id="IPR038731">
    <property type="entry name" value="RgtA/B/C-like"/>
</dbReference>
<dbReference type="PANTHER" id="PTHR33908">
    <property type="entry name" value="MANNOSYLTRANSFERASE YKCB-RELATED"/>
    <property type="match status" value="1"/>
</dbReference>
<feature type="transmembrane region" description="Helical" evidence="8">
    <location>
        <begin position="241"/>
        <end position="261"/>
    </location>
</feature>
<evidence type="ECO:0000259" key="9">
    <source>
        <dbReference type="Pfam" id="PF13231"/>
    </source>
</evidence>
<evidence type="ECO:0000256" key="4">
    <source>
        <dbReference type="ARBA" id="ARBA00022679"/>
    </source>
</evidence>